<organism evidence="3 4">
    <name type="scientific">Phytophthora fragariaefolia</name>
    <dbReference type="NCBI Taxonomy" id="1490495"/>
    <lineage>
        <taxon>Eukaryota</taxon>
        <taxon>Sar</taxon>
        <taxon>Stramenopiles</taxon>
        <taxon>Oomycota</taxon>
        <taxon>Peronosporomycetes</taxon>
        <taxon>Peronosporales</taxon>
        <taxon>Peronosporaceae</taxon>
        <taxon>Phytophthora</taxon>
    </lineage>
</organism>
<evidence type="ECO:0000256" key="1">
    <source>
        <dbReference type="SAM" id="Coils"/>
    </source>
</evidence>
<feature type="coiled-coil region" evidence="1">
    <location>
        <begin position="598"/>
        <end position="1143"/>
    </location>
</feature>
<reference evidence="3" key="1">
    <citation type="submission" date="2023-04" db="EMBL/GenBank/DDBJ databases">
        <title>Phytophthora fragariaefolia NBRC 109709.</title>
        <authorList>
            <person name="Ichikawa N."/>
            <person name="Sato H."/>
            <person name="Tonouchi N."/>
        </authorList>
    </citation>
    <scope>NUCLEOTIDE SEQUENCE</scope>
    <source>
        <strain evidence="3">NBRC 109709</strain>
    </source>
</reference>
<feature type="coiled-coil region" evidence="1">
    <location>
        <begin position="80"/>
        <end position="118"/>
    </location>
</feature>
<comment type="caution">
    <text evidence="3">The sequence shown here is derived from an EMBL/GenBank/DDBJ whole genome shotgun (WGS) entry which is preliminary data.</text>
</comment>
<protein>
    <submittedName>
        <fullName evidence="3">Unnamed protein product</fullName>
    </submittedName>
</protein>
<dbReference type="PANTHER" id="PTHR37473:SF1">
    <property type="entry name" value="EF-HAND DOMAIN-CONTAINING PROTEIN"/>
    <property type="match status" value="1"/>
</dbReference>
<name>A0A9W7D490_9STRA</name>
<feature type="coiled-coil region" evidence="1">
    <location>
        <begin position="424"/>
        <end position="451"/>
    </location>
</feature>
<dbReference type="Proteomes" id="UP001165121">
    <property type="component" value="Unassembled WGS sequence"/>
</dbReference>
<dbReference type="Gene3D" id="1.10.287.1490">
    <property type="match status" value="1"/>
</dbReference>
<dbReference type="OrthoDB" id="10255522at2759"/>
<feature type="coiled-coil region" evidence="1">
    <location>
        <begin position="480"/>
        <end position="563"/>
    </location>
</feature>
<evidence type="ECO:0000313" key="4">
    <source>
        <dbReference type="Proteomes" id="UP001165121"/>
    </source>
</evidence>
<accession>A0A9W7D490</accession>
<keyword evidence="1" id="KW-0175">Coiled coil</keyword>
<feature type="coiled-coil region" evidence="1">
    <location>
        <begin position="359"/>
        <end position="397"/>
    </location>
</feature>
<proteinExistence type="predicted"/>
<evidence type="ECO:0000313" key="3">
    <source>
        <dbReference type="EMBL" id="GMF50706.1"/>
    </source>
</evidence>
<feature type="compositionally biased region" description="Low complexity" evidence="2">
    <location>
        <begin position="12"/>
        <end position="27"/>
    </location>
</feature>
<feature type="coiled-coil region" evidence="1">
    <location>
        <begin position="142"/>
        <end position="186"/>
    </location>
</feature>
<dbReference type="EMBL" id="BSXT01002768">
    <property type="protein sequence ID" value="GMF50706.1"/>
    <property type="molecule type" value="Genomic_DNA"/>
</dbReference>
<keyword evidence="4" id="KW-1185">Reference proteome</keyword>
<feature type="coiled-coil region" evidence="1">
    <location>
        <begin position="217"/>
        <end position="322"/>
    </location>
</feature>
<sequence>MWTVLFGDQEEAAQAPPAAKTRAAAAASPQLATPPVTPSPQPERASPPATPKAADESPMAMLLKRLNNLMIKVGEHEFEKKTLVEQMEKERRRLAAQIEALQRQLEDLQDQNVQLQYKAEYTSEPMLLERVQDVTDMRCQLEAELQDKEQQLKQLHAAVEDKDKELAALREEYDKHTDRVSAEREAAKQEAADAVRVATEAATHKFEEQLGEKQAALQEVTQEKDALHAALAEKEQALADAQAAAADVQSSLEQVQAQGEADAKALDQLRQELEEAARDHEQQLQQVRGDDQAKLEALEKHAQEQEAIAAEKTQELEDYKHDCVELWKINEDLKQQIALTSAETMLKQAELRENALSGQTVLQDKVTELENQLEELQEQLNRKAQEIAELQAEAESRVMENGDDEASGEDEDKFVVIGGDDGAISILTEQVATAQRELTEAMELNLHLNNRNAWLEEQYQMLSSVQSEGDDELDESGVAKPSLEEQMSALEQQLQEAQRAANEKADHVSNLEQNYSALSTEFDRLRSVHNELIESKQADDVTLNGLQREVESLRVSQANASDKDQALYAKDKELTELRAATSRLVDVETQLHQTHDALMKAQNSVAETEATNAQLHHELGDLRNISVAASKNDEHLAAVQCELNQARSKNDALATELAQAQASIHDLQLKVLELEGIVNNQLSEKQSLEQQLQNLQEMAQENMESSYELQANLESTMEELEKAQAQLRAEQEKCGGLQQSLEAAKQTSISRDELERAQSEIANLEQQVRHFHDLEQSLKQQLQDAVRSKDAMVAEFQTAQSDRVSADNELKHLKASYEQATAQLSSVQSSAVELQRSNDDLSHSLEQARVKAVQTEQQINAVRAEHGEAQKQVEALTKKNMALVSEIQSTRDEADKQLQIGRAQLEQLKAAHADVQRQLAEVSQALQGKDSEVAAATQRGQANVAQLEDLIKRFKAEKESSDQRLAQLNAECEHLRQVHNEAKAMVERSQHELEQMRAQVNATQHEKAALAAEVGELRGLNDEKSHLLQEVDKQKRVNKQLEETNRELEGLLQKSKAQCEEVSRDSEDKVSRVQEFARHVEQEARDEIDRIAHENGVLRDELEQLAQARFEETNAHDELRVKLAELQAENNVLSARAHRLTQQLSQYTDLPEDDELAAAGQGQTPDLWELLSSGMEQLKADLELASKYAASIDASSVDGGIGDDSFTKHNGVVVVPYLPKFTRIGSTDHGPKLSSALLSFPLRFLTCVPASYLSTWFCFAVVSQRKYGRHDGDPKKQAHRSQAGMCVTAPDNVLQVKIDSVPCLQRRQEASKDALLLKNRIALLKAEEDKAWKKIEQTRRRAAELLKLREDNGRAHAMLKELAMEVERETLASIQLKRELVLSIDSIPKKKEISMQITEARRCEALQLKEDKQRWKEIMDRQKRDELIDAIRRKEEIENQKEALRVKKILHKQDVDKHNRERALEKIRAEEDQARRHEAEVQEMERQELELIQRLRNTQHLQKQAFEELEAALSGGSGAATKIY</sequence>
<feature type="region of interest" description="Disordered" evidence="2">
    <location>
        <begin position="1"/>
        <end position="57"/>
    </location>
</feature>
<dbReference type="PANTHER" id="PTHR37473">
    <property type="entry name" value="EF-HAND DOMAIN-CONTAINING PROTEIN"/>
    <property type="match status" value="1"/>
</dbReference>
<feature type="coiled-coil region" evidence="1">
    <location>
        <begin position="1405"/>
        <end position="1512"/>
    </location>
</feature>
<evidence type="ECO:0000256" key="2">
    <source>
        <dbReference type="SAM" id="MobiDB-lite"/>
    </source>
</evidence>
<gene>
    <name evidence="3" type="ORF">Pfra01_002027900</name>
</gene>